<dbReference type="SUPFAM" id="SSF56436">
    <property type="entry name" value="C-type lectin-like"/>
    <property type="match status" value="1"/>
</dbReference>
<evidence type="ECO:0000259" key="3">
    <source>
        <dbReference type="PROSITE" id="PS50041"/>
    </source>
</evidence>
<gene>
    <name evidence="4" type="ORF">O3G_MSEX013668</name>
</gene>
<keyword evidence="2" id="KW-0732">Signal</keyword>
<feature type="compositionally biased region" description="Low complexity" evidence="1">
    <location>
        <begin position="220"/>
        <end position="231"/>
    </location>
</feature>
<dbReference type="SMART" id="SM00034">
    <property type="entry name" value="CLECT"/>
    <property type="match status" value="1"/>
</dbReference>
<reference evidence="4" key="2">
    <citation type="submission" date="2020-12" db="EMBL/GenBank/DDBJ databases">
        <authorList>
            <person name="Kanost M."/>
        </authorList>
    </citation>
    <scope>NUCLEOTIDE SEQUENCE</scope>
</reference>
<dbReference type="EMBL" id="JH668939">
    <property type="protein sequence ID" value="KAG6463107.1"/>
    <property type="molecule type" value="Genomic_DNA"/>
</dbReference>
<feature type="domain" description="C-type lectin" evidence="3">
    <location>
        <begin position="36"/>
        <end position="139"/>
    </location>
</feature>
<proteinExistence type="predicted"/>
<feature type="chain" id="PRO_5038276609" description="C-type lectin domain-containing protein" evidence="2">
    <location>
        <begin position="17"/>
        <end position="808"/>
    </location>
</feature>
<keyword evidence="5" id="KW-1185">Reference proteome</keyword>
<comment type="caution">
    <text evidence="4">The sequence shown here is derived from an EMBL/GenBank/DDBJ whole genome shotgun (WGS) entry which is preliminary data.</text>
</comment>
<dbReference type="InterPro" id="IPR016186">
    <property type="entry name" value="C-type_lectin-like/link_sf"/>
</dbReference>
<dbReference type="AlphaFoldDB" id="A0A921ZSL5"/>
<dbReference type="Gene3D" id="3.10.100.10">
    <property type="entry name" value="Mannose-Binding Protein A, subunit A"/>
    <property type="match status" value="1"/>
</dbReference>
<evidence type="ECO:0000256" key="1">
    <source>
        <dbReference type="SAM" id="MobiDB-lite"/>
    </source>
</evidence>
<evidence type="ECO:0000256" key="2">
    <source>
        <dbReference type="SAM" id="SignalP"/>
    </source>
</evidence>
<reference evidence="4" key="1">
    <citation type="journal article" date="2016" name="Insect Biochem. Mol. Biol.">
        <title>Multifaceted biological insights from a draft genome sequence of the tobacco hornworm moth, Manduca sexta.</title>
        <authorList>
            <person name="Kanost M.R."/>
            <person name="Arrese E.L."/>
            <person name="Cao X."/>
            <person name="Chen Y.R."/>
            <person name="Chellapilla S."/>
            <person name="Goldsmith M.R."/>
            <person name="Grosse-Wilde E."/>
            <person name="Heckel D.G."/>
            <person name="Herndon N."/>
            <person name="Jiang H."/>
            <person name="Papanicolaou A."/>
            <person name="Qu J."/>
            <person name="Soulages J.L."/>
            <person name="Vogel H."/>
            <person name="Walters J."/>
            <person name="Waterhouse R.M."/>
            <person name="Ahn S.J."/>
            <person name="Almeida F.C."/>
            <person name="An C."/>
            <person name="Aqrawi P."/>
            <person name="Bretschneider A."/>
            <person name="Bryant W.B."/>
            <person name="Bucks S."/>
            <person name="Chao H."/>
            <person name="Chevignon G."/>
            <person name="Christen J.M."/>
            <person name="Clarke D.F."/>
            <person name="Dittmer N.T."/>
            <person name="Ferguson L.C.F."/>
            <person name="Garavelou S."/>
            <person name="Gordon K.H.J."/>
            <person name="Gunaratna R.T."/>
            <person name="Han Y."/>
            <person name="Hauser F."/>
            <person name="He Y."/>
            <person name="Heidel-Fischer H."/>
            <person name="Hirsh A."/>
            <person name="Hu Y."/>
            <person name="Jiang H."/>
            <person name="Kalra D."/>
            <person name="Klinner C."/>
            <person name="Konig C."/>
            <person name="Kovar C."/>
            <person name="Kroll A.R."/>
            <person name="Kuwar S.S."/>
            <person name="Lee S.L."/>
            <person name="Lehman R."/>
            <person name="Li K."/>
            <person name="Li Z."/>
            <person name="Liang H."/>
            <person name="Lovelace S."/>
            <person name="Lu Z."/>
            <person name="Mansfield J.H."/>
            <person name="McCulloch K.J."/>
            <person name="Mathew T."/>
            <person name="Morton B."/>
            <person name="Muzny D.M."/>
            <person name="Neunemann D."/>
            <person name="Ongeri F."/>
            <person name="Pauchet Y."/>
            <person name="Pu L.L."/>
            <person name="Pyrousis I."/>
            <person name="Rao X.J."/>
            <person name="Redding A."/>
            <person name="Roesel C."/>
            <person name="Sanchez-Gracia A."/>
            <person name="Schaack S."/>
            <person name="Shukla A."/>
            <person name="Tetreau G."/>
            <person name="Wang Y."/>
            <person name="Xiong G.H."/>
            <person name="Traut W."/>
            <person name="Walsh T.K."/>
            <person name="Worley K.C."/>
            <person name="Wu D."/>
            <person name="Wu W."/>
            <person name="Wu Y.Q."/>
            <person name="Zhang X."/>
            <person name="Zou Z."/>
            <person name="Zucker H."/>
            <person name="Briscoe A.D."/>
            <person name="Burmester T."/>
            <person name="Clem R.J."/>
            <person name="Feyereisen R."/>
            <person name="Grimmelikhuijzen C.J.P."/>
            <person name="Hamodrakas S.J."/>
            <person name="Hansson B.S."/>
            <person name="Huguet E."/>
            <person name="Jermiin L.S."/>
            <person name="Lan Q."/>
            <person name="Lehman H.K."/>
            <person name="Lorenzen M."/>
            <person name="Merzendorfer H."/>
            <person name="Michalopoulos I."/>
            <person name="Morton D.B."/>
            <person name="Muthukrishnan S."/>
            <person name="Oakeshott J.G."/>
            <person name="Palmer W."/>
            <person name="Park Y."/>
            <person name="Passarelli A.L."/>
            <person name="Rozas J."/>
            <person name="Schwartz L.M."/>
            <person name="Smith W."/>
            <person name="Southgate A."/>
            <person name="Vilcinskas A."/>
            <person name="Vogt R."/>
            <person name="Wang P."/>
            <person name="Werren J."/>
            <person name="Yu X.Q."/>
            <person name="Zhou J.J."/>
            <person name="Brown S.J."/>
            <person name="Scherer S.E."/>
            <person name="Richards S."/>
            <person name="Blissard G.W."/>
        </authorList>
    </citation>
    <scope>NUCLEOTIDE SEQUENCE</scope>
</reference>
<protein>
    <recommendedName>
        <fullName evidence="3">C-type lectin domain-containing protein</fullName>
    </recommendedName>
</protein>
<feature type="region of interest" description="Disordered" evidence="1">
    <location>
        <begin position="775"/>
        <end position="808"/>
    </location>
</feature>
<dbReference type="CDD" id="cd00037">
    <property type="entry name" value="CLECT"/>
    <property type="match status" value="1"/>
</dbReference>
<sequence length="808" mass="89926">MLCTVAFLAMFALVQGRAVNISNTWVLPEEGFPVFYRYFRDRISWYEADAVCQFHHANLVTVDTTAQYDAVRAYLKELDISSAVWVGLIRSNPDGDFTWTDYRGLSGDGYWSSAPDGGAAPLCAAADPAADYRWEARACGGPTVASFICELPVPQWALGNEGCMVRALPALTILYLPESAAVQLTADCGLAGVKRVQCTGNVKREELLRDLSCSQDEDSSTTPNLLSTSTNWPVTTDAIFTDEDSNKEGSTEETITTEHEDDINQPNVMTKTSTSPEIATFYNLPMKLADRNKFNRVILEKNINLNINPNNSQSNYIPKIASEDNMLSSSELDKLEDEKHMQHKMLHEEIARLGNLDNIFTQPTDHFVPPLVMAKAKISDDMTVLSLAEKHAQQLAEQQFIKHSSQKESGLENADFLKLTTNGLNREFSLELLATSTASAIFKDNEKKDINKHTVPKKYHDKYNELKTKSLKAMDLKLATSHKITETSTQTQSTIKAHETSTTIVSTLQEDKEKQADERPSIDLTVIIKDDEEKEDEKTFYANFTGDVPKLENFRNNTLIYSNDKDSTTSEKPNPTQSAVTESLPVNTTDIQNITLNHETVKITIITDEKSTVTPTVFEIATMVPIFHNDTNNMVTAVDRSTLKVNNTGDEIDKPLQKISTIVDSELHKDIFDTAQSTDLSSTTVNANYSSYHVVPELKQSTSNQSELTSPTIPPLISTTAVYNVNEIANVSHDGIIPDVIYSTKDAVYEINVADDHDFKNNTTDTDGIDDFQSPLLSGANEPIARPTRSRRPQTPNRNKFNPFRILG</sequence>
<accession>A0A921ZSL5</accession>
<organism evidence="4 5">
    <name type="scientific">Manduca sexta</name>
    <name type="common">Tobacco hawkmoth</name>
    <name type="synonym">Tobacco hornworm</name>
    <dbReference type="NCBI Taxonomy" id="7130"/>
    <lineage>
        <taxon>Eukaryota</taxon>
        <taxon>Metazoa</taxon>
        <taxon>Ecdysozoa</taxon>
        <taxon>Arthropoda</taxon>
        <taxon>Hexapoda</taxon>
        <taxon>Insecta</taxon>
        <taxon>Pterygota</taxon>
        <taxon>Neoptera</taxon>
        <taxon>Endopterygota</taxon>
        <taxon>Lepidoptera</taxon>
        <taxon>Glossata</taxon>
        <taxon>Ditrysia</taxon>
        <taxon>Bombycoidea</taxon>
        <taxon>Sphingidae</taxon>
        <taxon>Sphinginae</taxon>
        <taxon>Sphingini</taxon>
        <taxon>Manduca</taxon>
    </lineage>
</organism>
<evidence type="ECO:0000313" key="5">
    <source>
        <dbReference type="Proteomes" id="UP000791440"/>
    </source>
</evidence>
<dbReference type="Pfam" id="PF00059">
    <property type="entry name" value="Lectin_C"/>
    <property type="match status" value="1"/>
</dbReference>
<feature type="region of interest" description="Disordered" evidence="1">
    <location>
        <begin position="212"/>
        <end position="231"/>
    </location>
</feature>
<feature type="region of interest" description="Disordered" evidence="1">
    <location>
        <begin position="236"/>
        <end position="270"/>
    </location>
</feature>
<dbReference type="PANTHER" id="PTHR45784">
    <property type="entry name" value="C-TYPE LECTIN DOMAIN FAMILY 20 MEMBER A-RELATED"/>
    <property type="match status" value="1"/>
</dbReference>
<evidence type="ECO:0000313" key="4">
    <source>
        <dbReference type="EMBL" id="KAG6463108.1"/>
    </source>
</evidence>
<feature type="region of interest" description="Disordered" evidence="1">
    <location>
        <begin position="561"/>
        <end position="582"/>
    </location>
</feature>
<dbReference type="Proteomes" id="UP000791440">
    <property type="component" value="Unassembled WGS sequence"/>
</dbReference>
<dbReference type="InterPro" id="IPR001304">
    <property type="entry name" value="C-type_lectin-like"/>
</dbReference>
<dbReference type="EMBL" id="JH668939">
    <property type="protein sequence ID" value="KAG6463108.1"/>
    <property type="molecule type" value="Genomic_DNA"/>
</dbReference>
<feature type="compositionally biased region" description="Polar residues" evidence="1">
    <location>
        <begin position="570"/>
        <end position="582"/>
    </location>
</feature>
<dbReference type="PANTHER" id="PTHR45784:SF5">
    <property type="entry name" value="C-TYPE LECTIN DOMAIN FAMILY 20 MEMBER A-RELATED"/>
    <property type="match status" value="1"/>
</dbReference>
<dbReference type="PROSITE" id="PS50041">
    <property type="entry name" value="C_TYPE_LECTIN_2"/>
    <property type="match status" value="1"/>
</dbReference>
<dbReference type="InterPro" id="IPR016187">
    <property type="entry name" value="CTDL_fold"/>
</dbReference>
<name>A0A921ZSL5_MANSE</name>
<feature type="signal peptide" evidence="2">
    <location>
        <begin position="1"/>
        <end position="16"/>
    </location>
</feature>